<protein>
    <recommendedName>
        <fullName evidence="4">SbsA Ig-like domain-containing protein</fullName>
    </recommendedName>
</protein>
<dbReference type="Pfam" id="PF08309">
    <property type="entry name" value="LVIVD"/>
    <property type="match status" value="1"/>
</dbReference>
<dbReference type="EMBL" id="PFPI01000036">
    <property type="protein sequence ID" value="PIZ93048.1"/>
    <property type="molecule type" value="Genomic_DNA"/>
</dbReference>
<dbReference type="InterPro" id="IPR011047">
    <property type="entry name" value="Quinoprotein_ADH-like_sf"/>
</dbReference>
<organism evidence="2 3">
    <name type="scientific">Candidatus Magasanikbacteria bacterium CG_4_10_14_0_2_um_filter_41_31</name>
    <dbReference type="NCBI Taxonomy" id="1974639"/>
    <lineage>
        <taxon>Bacteria</taxon>
        <taxon>Candidatus Magasanikiibacteriota</taxon>
    </lineage>
</organism>
<name>A0A2M7V3R2_9BACT</name>
<dbReference type="AlphaFoldDB" id="A0A2M7V3R2"/>
<evidence type="ECO:0000256" key="1">
    <source>
        <dbReference type="SAM" id="Phobius"/>
    </source>
</evidence>
<reference evidence="3" key="1">
    <citation type="submission" date="2017-09" db="EMBL/GenBank/DDBJ databases">
        <title>Depth-based differentiation of microbial function through sediment-hosted aquifers and enrichment of novel symbionts in the deep terrestrial subsurface.</title>
        <authorList>
            <person name="Probst A.J."/>
            <person name="Ladd B."/>
            <person name="Jarett J.K."/>
            <person name="Geller-Mcgrath D.E."/>
            <person name="Sieber C.M.K."/>
            <person name="Emerson J.B."/>
            <person name="Anantharaman K."/>
            <person name="Thomas B.C."/>
            <person name="Malmstrom R."/>
            <person name="Stieglmeier M."/>
            <person name="Klingl A."/>
            <person name="Woyke T."/>
            <person name="Ryan C.M."/>
            <person name="Banfield J.F."/>
        </authorList>
    </citation>
    <scope>NUCLEOTIDE SEQUENCE [LARGE SCALE GENOMIC DNA]</scope>
</reference>
<evidence type="ECO:0000313" key="2">
    <source>
        <dbReference type="EMBL" id="PIZ93048.1"/>
    </source>
</evidence>
<keyword evidence="1" id="KW-0812">Transmembrane</keyword>
<gene>
    <name evidence="2" type="ORF">COX83_02850</name>
</gene>
<accession>A0A2M7V3R2</accession>
<feature type="transmembrane region" description="Helical" evidence="1">
    <location>
        <begin position="110"/>
        <end position="129"/>
    </location>
</feature>
<keyword evidence="1" id="KW-0472">Membrane</keyword>
<feature type="transmembrane region" description="Helical" evidence="1">
    <location>
        <begin position="65"/>
        <end position="89"/>
    </location>
</feature>
<keyword evidence="1" id="KW-1133">Transmembrane helix</keyword>
<dbReference type="InterPro" id="IPR013211">
    <property type="entry name" value="LVIVD"/>
</dbReference>
<proteinExistence type="predicted"/>
<sequence length="1034" mass="112257">MRHIFKSLYCRHTKSAPFLVALLVFFVALVLFSFAPSAVHAQGDFGVAQVGGQIALSGDSIVVIMLRVIRILLGFLGLILVVMIIYAGYTIMTSAGNEEKVEQGKTIIKNAVIGTAIILFSFIIVQFAINILGGVSGSIPPGQQQIPGQQVFISVGSLGSVIKDHYPEPNQADVYRNTKIVVTFTESIDPKSLIDDANGSGIFGDCIDTGTTRVCDTLKTNVIAVNRLDDKNGTTEGDAIAATAQASYDANGEVHTFVFKPQELLGNEESDQWHRVTITNDVLNTDGASVFAARRDDSYIWEFETNTEVDLSPPYVVDVSPNPGESVEKNRVLKITFNEPVDPMMVQGVLGETSSFHNIIVDMRPSEEIISATEETLPPFTFSEIAPYVGTALAMATDDRYLYVADSTSAKKIDLNDPTNVSTFFTTQQVIHSLKLHDGKLYMIVGKDIVIFDTDTGEKIDSLSGKLEYPQELEFLENYAVVADGKEIRIIDMDAGSGRFGDIISTVVTTENGFITHIAIQDNAVYFIKRSLNGMFGIVDMSNLSQPVIVATTTPGLQPQDIAVYRDAVYITESSALKIADISHPETEIHFSQVNLNNSAFGINGSSAKSLFVINEQLFVGQVRALKVFSLTEDSLNPSLLFSYPESEGTLTSINEVPSFTHSNGRVFVKYPSQNIFVFDMAGARSNAFIANKRIRTTVDGAWTITNGYRTVEFVSNEACGINSCGETIYCLPTLCDPADKACTVTYSVLARTASLDVPDGDSFVSAGLFDGVEDLAANAMDSAPEYVGARQSVAPGAHDFVLSSAADGSWKHKPPISQLKTNEPSEQFPDNYWWFFTVENRIDSEAPYIEQVSPGIDQPGVAPFIPVDIHFSKEMMSSNSASLVEYPDSGVGLGYYQRSFDSDVAGVTKTTLSLFHPARPFGMYGIDHWYFPSIPGSVKAMNQFCMYPGRGPIASGPQTGISTPSCEITYYDDGSIKSISSCVPSGFQVTSSTDTGCVSIGTGIDKAQPDTDTCLELLQHDTISPTQFGKEQE</sequence>
<dbReference type="InterPro" id="IPR015943">
    <property type="entry name" value="WD40/YVTN_repeat-like_dom_sf"/>
</dbReference>
<dbReference type="Pfam" id="PF18895">
    <property type="entry name" value="T4SS_pilin"/>
    <property type="match status" value="1"/>
</dbReference>
<dbReference type="SUPFAM" id="SSF50998">
    <property type="entry name" value="Quinoprotein alcohol dehydrogenase-like"/>
    <property type="match status" value="1"/>
</dbReference>
<comment type="caution">
    <text evidence="2">The sequence shown here is derived from an EMBL/GenBank/DDBJ whole genome shotgun (WGS) entry which is preliminary data.</text>
</comment>
<dbReference type="Gene3D" id="2.130.10.10">
    <property type="entry name" value="YVTN repeat-like/Quinoprotein amine dehydrogenase"/>
    <property type="match status" value="1"/>
</dbReference>
<dbReference type="InterPro" id="IPR043993">
    <property type="entry name" value="T4SS_pilin"/>
</dbReference>
<dbReference type="Proteomes" id="UP000230078">
    <property type="component" value="Unassembled WGS sequence"/>
</dbReference>
<evidence type="ECO:0000313" key="3">
    <source>
        <dbReference type="Proteomes" id="UP000230078"/>
    </source>
</evidence>
<evidence type="ECO:0008006" key="4">
    <source>
        <dbReference type="Google" id="ProtNLM"/>
    </source>
</evidence>